<organism evidence="2 3">
    <name type="scientific">Adlercreutzia equolifaciens subsp. celatus</name>
    <dbReference type="NCBI Taxonomy" id="394340"/>
    <lineage>
        <taxon>Bacteria</taxon>
        <taxon>Bacillati</taxon>
        <taxon>Actinomycetota</taxon>
        <taxon>Coriobacteriia</taxon>
        <taxon>Eggerthellales</taxon>
        <taxon>Eggerthellaceae</taxon>
        <taxon>Adlercreutzia</taxon>
    </lineage>
</organism>
<sequence length="100" mass="10251">MQELSLNFPTVVILLVILALAVLAIRRMTRRGLCDCGDHCGDGEGGCAGCSHCASAVRPIVSSRINGTGAGDEMPPCCQAAEAMAQAAAKAVGDQAPRRP</sequence>
<feature type="transmembrane region" description="Helical" evidence="1">
    <location>
        <begin position="6"/>
        <end position="25"/>
    </location>
</feature>
<dbReference type="AlphaFoldDB" id="A0A369NZJ0"/>
<keyword evidence="1" id="KW-0812">Transmembrane</keyword>
<accession>A0A369NZJ0</accession>
<name>A0A369NZJ0_9ACTN</name>
<gene>
    <name evidence="2" type="ORF">C1850_05030</name>
</gene>
<reference evidence="2 3" key="1">
    <citation type="journal article" date="2018" name="Elife">
        <title>Discovery and characterization of a prevalent human gut bacterial enzyme sufficient for the inactivation of a family of plant toxins.</title>
        <authorList>
            <person name="Koppel N."/>
            <person name="Bisanz J.E."/>
            <person name="Pandelia M.E."/>
            <person name="Turnbaugh P.J."/>
            <person name="Balskus E.P."/>
        </authorList>
    </citation>
    <scope>NUCLEOTIDE SEQUENCE [LARGE SCALE GENOMIC DNA]</scope>
    <source>
        <strain evidence="2 3">OB21 GAM 11</strain>
    </source>
</reference>
<proteinExistence type="predicted"/>
<dbReference type="Proteomes" id="UP000253805">
    <property type="component" value="Unassembled WGS sequence"/>
</dbReference>
<evidence type="ECO:0008006" key="4">
    <source>
        <dbReference type="Google" id="ProtNLM"/>
    </source>
</evidence>
<evidence type="ECO:0000313" key="3">
    <source>
        <dbReference type="Proteomes" id="UP000253805"/>
    </source>
</evidence>
<evidence type="ECO:0000313" key="2">
    <source>
        <dbReference type="EMBL" id="RDC44929.1"/>
    </source>
</evidence>
<dbReference type="EMBL" id="PPUT01000010">
    <property type="protein sequence ID" value="RDC44929.1"/>
    <property type="molecule type" value="Genomic_DNA"/>
</dbReference>
<dbReference type="RefSeq" id="WP_114548841.1">
    <property type="nucleotide sequence ID" value="NZ_JBKWZQ010000007.1"/>
</dbReference>
<keyword evidence="1" id="KW-1133">Transmembrane helix</keyword>
<evidence type="ECO:0000256" key="1">
    <source>
        <dbReference type="SAM" id="Phobius"/>
    </source>
</evidence>
<protein>
    <recommendedName>
        <fullName evidence="4">FeoB-associated Cys-rich membrane protein</fullName>
    </recommendedName>
</protein>
<comment type="caution">
    <text evidence="2">The sequence shown here is derived from an EMBL/GenBank/DDBJ whole genome shotgun (WGS) entry which is preliminary data.</text>
</comment>
<keyword evidence="1" id="KW-0472">Membrane</keyword>